<dbReference type="Gene3D" id="1.10.150.240">
    <property type="entry name" value="Putative phosphatase, domain 2"/>
    <property type="match status" value="1"/>
</dbReference>
<dbReference type="InterPro" id="IPR023214">
    <property type="entry name" value="HAD_sf"/>
</dbReference>
<dbReference type="Proteomes" id="UP000313849">
    <property type="component" value="Unassembled WGS sequence"/>
</dbReference>
<dbReference type="PANTHER" id="PTHR18901">
    <property type="entry name" value="2-DEOXYGLUCOSE-6-PHOSPHATE PHOSPHATASE 2"/>
    <property type="match status" value="1"/>
</dbReference>
<dbReference type="SFLD" id="SFLDG01129">
    <property type="entry name" value="C1.5:_HAD__Beta-PGM__Phosphata"/>
    <property type="match status" value="1"/>
</dbReference>
<dbReference type="RefSeq" id="WP_139985616.1">
    <property type="nucleotide sequence ID" value="NZ_VENP01000002.1"/>
</dbReference>
<dbReference type="NCBIfam" id="TIGR01509">
    <property type="entry name" value="HAD-SF-IA-v3"/>
    <property type="match status" value="1"/>
</dbReference>
<dbReference type="Gene3D" id="3.40.50.1000">
    <property type="entry name" value="HAD superfamily/HAD-like"/>
    <property type="match status" value="1"/>
</dbReference>
<feature type="region of interest" description="Disordered" evidence="1">
    <location>
        <begin position="229"/>
        <end position="250"/>
    </location>
</feature>
<dbReference type="SFLD" id="SFLDS00003">
    <property type="entry name" value="Haloacid_Dehalogenase"/>
    <property type="match status" value="1"/>
</dbReference>
<dbReference type="InterPro" id="IPR023198">
    <property type="entry name" value="PGP-like_dom2"/>
</dbReference>
<dbReference type="Pfam" id="PF13419">
    <property type="entry name" value="HAD_2"/>
    <property type="match status" value="1"/>
</dbReference>
<dbReference type="SUPFAM" id="SSF56784">
    <property type="entry name" value="HAD-like"/>
    <property type="match status" value="1"/>
</dbReference>
<proteinExistence type="predicted"/>
<dbReference type="CDD" id="cd07505">
    <property type="entry name" value="HAD_BPGM-like"/>
    <property type="match status" value="1"/>
</dbReference>
<dbReference type="InterPro" id="IPR041492">
    <property type="entry name" value="HAD_2"/>
</dbReference>
<keyword evidence="3" id="KW-1185">Reference proteome</keyword>
<evidence type="ECO:0000313" key="3">
    <source>
        <dbReference type="Proteomes" id="UP000313849"/>
    </source>
</evidence>
<comment type="caution">
    <text evidence="2">The sequence shown here is derived from an EMBL/GenBank/DDBJ whole genome shotgun (WGS) entry which is preliminary data.</text>
</comment>
<dbReference type="PANTHER" id="PTHR18901:SF38">
    <property type="entry name" value="PSEUDOURIDINE-5'-PHOSPHATASE"/>
    <property type="match status" value="1"/>
</dbReference>
<dbReference type="InterPro" id="IPR036412">
    <property type="entry name" value="HAD-like_sf"/>
</dbReference>
<dbReference type="EMBL" id="VENP01000002">
    <property type="protein sequence ID" value="TNU77045.1"/>
    <property type="molecule type" value="Genomic_DNA"/>
</dbReference>
<evidence type="ECO:0000313" key="2">
    <source>
        <dbReference type="EMBL" id="TNU77045.1"/>
    </source>
</evidence>
<dbReference type="AlphaFoldDB" id="A0A5C5BGF3"/>
<organism evidence="2 3">
    <name type="scientific">Miniimonas arenae</name>
    <dbReference type="NCBI Taxonomy" id="676201"/>
    <lineage>
        <taxon>Bacteria</taxon>
        <taxon>Bacillati</taxon>
        <taxon>Actinomycetota</taxon>
        <taxon>Actinomycetes</taxon>
        <taxon>Micrococcales</taxon>
        <taxon>Beutenbergiaceae</taxon>
        <taxon>Miniimonas</taxon>
    </lineage>
</organism>
<protein>
    <submittedName>
        <fullName evidence="2">HAD family phosphatase</fullName>
    </submittedName>
</protein>
<dbReference type="InterPro" id="IPR006439">
    <property type="entry name" value="HAD-SF_hydro_IA"/>
</dbReference>
<dbReference type="OrthoDB" id="9797743at2"/>
<reference evidence="2 3" key="1">
    <citation type="submission" date="2019-06" db="EMBL/GenBank/DDBJ databases">
        <title>Draft genome sequence of Miniimonas arenae KCTC 19750T isolated from sea sand.</title>
        <authorList>
            <person name="Park S.-J."/>
        </authorList>
    </citation>
    <scope>NUCLEOTIDE SEQUENCE [LARGE SCALE GENOMIC DNA]</scope>
    <source>
        <strain evidence="2 3">KCTC 19750</strain>
    </source>
</reference>
<feature type="compositionally biased region" description="Acidic residues" evidence="1">
    <location>
        <begin position="231"/>
        <end position="240"/>
    </location>
</feature>
<name>A0A5C5BGF3_9MICO</name>
<sequence length="250" mass="25974">MTDAFRTPRPAAILWDLDGTLVDTEPIWIQAETDFMASHGVPWSHEDGLTLVGHDLLVSAEIMRDRGVDLPPLEIARRLVGEVNARVERDGPVWRPGARSLVEEAHAAGIPQAIVTMSWRVQAEVVAAVLPAGAIGEIVAGDMVTRGKPDPEAYLRAAELFEVAITDCVAVEDSATGVQAAFASGARTVAVPYLVDVPARPGLARLSTLDGVDLAGLLAAAAGAAAAGAEDAGDAADAPDEPSTPHAELS</sequence>
<evidence type="ECO:0000256" key="1">
    <source>
        <dbReference type="SAM" id="MobiDB-lite"/>
    </source>
</evidence>
<gene>
    <name evidence="2" type="ORF">FH969_01500</name>
</gene>
<accession>A0A5C5BGF3</accession>